<dbReference type="OrthoDB" id="773812at2759"/>
<keyword evidence="3" id="KW-0732">Signal</keyword>
<sequence>MFLSSSFLSFAFPSIVLSFRASSLRDSLVSKLLSTFPHSLVPLLEPHSHNQNMDLPSDRSSGTSTFQHFMQRRILACQQDRRLLQHEIYNLEDRLHETEKHLEEIKAEARTSNRELFECVRDEVDVAWKCAKMKIDLEKVFGAQEIQKLWGTDESLMIDSKDPGAQSTDMVAKVECLLKNLESTGMNLKLPEVLVKELPEGSKSYHEVVESSKMPPGRAKSSLAKMKSD</sequence>
<accession>A0A8K0IG89</accession>
<dbReference type="AlphaFoldDB" id="A0A8K0IG89"/>
<comment type="caution">
    <text evidence="4">The sequence shown here is derived from an EMBL/GenBank/DDBJ whole genome shotgun (WGS) entry which is preliminary data.</text>
</comment>
<evidence type="ECO:0000313" key="4">
    <source>
        <dbReference type="EMBL" id="KAG1355301.1"/>
    </source>
</evidence>
<feature type="chain" id="PRO_5035452076" evidence="3">
    <location>
        <begin position="19"/>
        <end position="229"/>
    </location>
</feature>
<name>A0A8K0IG89_COCNU</name>
<keyword evidence="5" id="KW-1185">Reference proteome</keyword>
<dbReference type="Proteomes" id="UP000797356">
    <property type="component" value="Chromosome 7"/>
</dbReference>
<evidence type="ECO:0000256" key="2">
    <source>
        <dbReference type="SAM" id="MobiDB-lite"/>
    </source>
</evidence>
<feature type="signal peptide" evidence="3">
    <location>
        <begin position="1"/>
        <end position="18"/>
    </location>
</feature>
<feature type="coiled-coil region" evidence="1">
    <location>
        <begin position="81"/>
        <end position="115"/>
    </location>
</feature>
<keyword evidence="1" id="KW-0175">Coiled coil</keyword>
<reference evidence="4" key="1">
    <citation type="journal article" date="2017" name="Gigascience">
        <title>The genome draft of coconut (Cocos nucifera).</title>
        <authorList>
            <person name="Xiao Y."/>
            <person name="Xu P."/>
            <person name="Fan H."/>
            <person name="Baudouin L."/>
            <person name="Xia W."/>
            <person name="Bocs S."/>
            <person name="Xu J."/>
            <person name="Li Q."/>
            <person name="Guo A."/>
            <person name="Zhou L."/>
            <person name="Li J."/>
            <person name="Wu Y."/>
            <person name="Ma Z."/>
            <person name="Armero A."/>
            <person name="Issali A.E."/>
            <person name="Liu N."/>
            <person name="Peng M."/>
            <person name="Yang Y."/>
        </authorList>
    </citation>
    <scope>NUCLEOTIDE SEQUENCE</scope>
    <source>
        <tissue evidence="4">Spear leaf of Hainan Tall coconut</tissue>
    </source>
</reference>
<evidence type="ECO:0000256" key="3">
    <source>
        <dbReference type="SAM" id="SignalP"/>
    </source>
</evidence>
<evidence type="ECO:0000256" key="1">
    <source>
        <dbReference type="SAM" id="Coils"/>
    </source>
</evidence>
<gene>
    <name evidence="4" type="ORF">COCNU_07G014130</name>
</gene>
<dbReference type="EMBL" id="CM017878">
    <property type="protein sequence ID" value="KAG1355301.1"/>
    <property type="molecule type" value="Genomic_DNA"/>
</dbReference>
<proteinExistence type="predicted"/>
<evidence type="ECO:0000313" key="5">
    <source>
        <dbReference type="Proteomes" id="UP000797356"/>
    </source>
</evidence>
<feature type="region of interest" description="Disordered" evidence="2">
    <location>
        <begin position="205"/>
        <end position="229"/>
    </location>
</feature>
<organism evidence="4 5">
    <name type="scientific">Cocos nucifera</name>
    <name type="common">Coconut palm</name>
    <dbReference type="NCBI Taxonomy" id="13894"/>
    <lineage>
        <taxon>Eukaryota</taxon>
        <taxon>Viridiplantae</taxon>
        <taxon>Streptophyta</taxon>
        <taxon>Embryophyta</taxon>
        <taxon>Tracheophyta</taxon>
        <taxon>Spermatophyta</taxon>
        <taxon>Magnoliopsida</taxon>
        <taxon>Liliopsida</taxon>
        <taxon>Arecaceae</taxon>
        <taxon>Arecoideae</taxon>
        <taxon>Cocoseae</taxon>
        <taxon>Attaleinae</taxon>
        <taxon>Cocos</taxon>
    </lineage>
</organism>
<reference evidence="4" key="2">
    <citation type="submission" date="2019-07" db="EMBL/GenBank/DDBJ databases">
        <authorList>
            <person name="Yang Y."/>
            <person name="Bocs S."/>
            <person name="Baudouin L."/>
        </authorList>
    </citation>
    <scope>NUCLEOTIDE SEQUENCE</scope>
    <source>
        <tissue evidence="4">Spear leaf of Hainan Tall coconut</tissue>
    </source>
</reference>
<protein>
    <submittedName>
        <fullName evidence="4">Uncharacterized protein</fullName>
    </submittedName>
</protein>